<dbReference type="AlphaFoldDB" id="A0A8S1NB73"/>
<dbReference type="OMA" id="RENLIQH"/>
<evidence type="ECO:0000256" key="1">
    <source>
        <dbReference type="SAM" id="Coils"/>
    </source>
</evidence>
<feature type="coiled-coil region" evidence="1">
    <location>
        <begin position="151"/>
        <end position="445"/>
    </location>
</feature>
<gene>
    <name evidence="2" type="ORF">PPRIM_AZ9-3.1.T0710063</name>
</gene>
<evidence type="ECO:0000313" key="2">
    <source>
        <dbReference type="EMBL" id="CAD8083914.1"/>
    </source>
</evidence>
<feature type="coiled-coil region" evidence="1">
    <location>
        <begin position="41"/>
        <end position="93"/>
    </location>
</feature>
<comment type="caution">
    <text evidence="2">The sequence shown here is derived from an EMBL/GenBank/DDBJ whole genome shotgun (WGS) entry which is preliminary data.</text>
</comment>
<accession>A0A8S1NB73</accession>
<keyword evidence="3" id="KW-1185">Reference proteome</keyword>
<keyword evidence="1" id="KW-0175">Coiled coil</keyword>
<sequence length="541" mass="65211">MLKLFNKEKKKAPQIQNVLTIEEFFKRDEYEINDEFWKMNATQLEETCKKQEKYIKKLKTLYAAHLDYLEQLLIKHEEEKKKLRTEIEEWQIKNQSNFELKQQIEVQYQQMYEQFSTQSLQQKQPQIIEEHKQEPQNTDLLELVEPKEEEIERLRLQCIKVCEEMRRLQEDNDDLSTALDAEKQHKEQLRQQFEQQIVQFQQEISDLENKIKNIQNEGQTNSQKLEDKIRNQKDLEQNISELTNKIHELDSKLLQEKIKVDQKNKDCIRLEDQINELKNQIEQMSNQINIQKSKLQLLETKRQKDKVTINELKNNIALSQNNIELIQFQQKNELQNLNLQINELQLKSNLYDQLKVQYDQLQNQLMDKNVKVQQLFHQISDMEQQIEQKNKQQQNKDEIQIQKDIERENLIQHLTLKRENARVEIEQLNDKIISLMKLVDSIKSKASQNNDIQQIIKHNSDILNKSEMLQKSNRRIQLFPTLHKCLTELRKLEDKCYKLYIQTMISDFQNKDSTIQIERYLNDIGRRSQEIIDLLDEMGLK</sequence>
<evidence type="ECO:0000313" key="3">
    <source>
        <dbReference type="Proteomes" id="UP000688137"/>
    </source>
</evidence>
<protein>
    <submittedName>
        <fullName evidence="2">Uncharacterized protein</fullName>
    </submittedName>
</protein>
<dbReference type="Proteomes" id="UP000688137">
    <property type="component" value="Unassembled WGS sequence"/>
</dbReference>
<reference evidence="2" key="1">
    <citation type="submission" date="2021-01" db="EMBL/GenBank/DDBJ databases">
        <authorList>
            <consortium name="Genoscope - CEA"/>
            <person name="William W."/>
        </authorList>
    </citation>
    <scope>NUCLEOTIDE SEQUENCE</scope>
</reference>
<dbReference type="EMBL" id="CAJJDM010000074">
    <property type="protein sequence ID" value="CAD8083914.1"/>
    <property type="molecule type" value="Genomic_DNA"/>
</dbReference>
<proteinExistence type="predicted"/>
<name>A0A8S1NB73_PARPR</name>
<organism evidence="2 3">
    <name type="scientific">Paramecium primaurelia</name>
    <dbReference type="NCBI Taxonomy" id="5886"/>
    <lineage>
        <taxon>Eukaryota</taxon>
        <taxon>Sar</taxon>
        <taxon>Alveolata</taxon>
        <taxon>Ciliophora</taxon>
        <taxon>Intramacronucleata</taxon>
        <taxon>Oligohymenophorea</taxon>
        <taxon>Peniculida</taxon>
        <taxon>Parameciidae</taxon>
        <taxon>Paramecium</taxon>
    </lineage>
</organism>